<dbReference type="Proteomes" id="UP000233469">
    <property type="component" value="Unassembled WGS sequence"/>
</dbReference>
<evidence type="ECO:0000313" key="2">
    <source>
        <dbReference type="Proteomes" id="UP000233469"/>
    </source>
</evidence>
<accession>A0A2N1N4T8</accession>
<reference evidence="1 2" key="1">
    <citation type="submission" date="2016-04" db="EMBL/GenBank/DDBJ databases">
        <title>Genome analyses suggest a sexual origin of heterokaryosis in a supposedly ancient asexual fungus.</title>
        <authorList>
            <person name="Ropars J."/>
            <person name="Sedzielewska K."/>
            <person name="Noel J."/>
            <person name="Charron P."/>
            <person name="Farinelli L."/>
            <person name="Marton T."/>
            <person name="Kruger M."/>
            <person name="Pelin A."/>
            <person name="Brachmann A."/>
            <person name="Corradi N."/>
        </authorList>
    </citation>
    <scope>NUCLEOTIDE SEQUENCE [LARGE SCALE GENOMIC DNA]</scope>
    <source>
        <strain evidence="1 2">C2</strain>
    </source>
</reference>
<sequence>MFKDYSQVKQIIDKRFNKQFKSRKDQEKYKKKFMNSLKSNKNKWQNTNNEKEMKFLIDQVTSKTKYNMLKDEVFVNYSFNNKHFFELRKKKEVFFNLEDNNIAEQLTSTSKSAIVDNIIENLENLEINEQVEVTP</sequence>
<gene>
    <name evidence="1" type="ORF">RhiirC2_781682</name>
</gene>
<reference evidence="1 2" key="2">
    <citation type="submission" date="2017-10" db="EMBL/GenBank/DDBJ databases">
        <title>Extensive intraspecific genome diversity in a model arbuscular mycorrhizal fungus.</title>
        <authorList>
            <person name="Chen E.C.H."/>
            <person name="Morin E."/>
            <person name="Baudet D."/>
            <person name="Noel J."/>
            <person name="Ndikumana S."/>
            <person name="Charron P."/>
            <person name="St-Onge C."/>
            <person name="Giorgi J."/>
            <person name="Grigoriev I.V."/>
            <person name="Roux C."/>
            <person name="Martin F.M."/>
            <person name="Corradi N."/>
        </authorList>
    </citation>
    <scope>NUCLEOTIDE SEQUENCE [LARGE SCALE GENOMIC DNA]</scope>
    <source>
        <strain evidence="1 2">C2</strain>
    </source>
</reference>
<organism evidence="1 2">
    <name type="scientific">Rhizophagus irregularis</name>
    <dbReference type="NCBI Taxonomy" id="588596"/>
    <lineage>
        <taxon>Eukaryota</taxon>
        <taxon>Fungi</taxon>
        <taxon>Fungi incertae sedis</taxon>
        <taxon>Mucoromycota</taxon>
        <taxon>Glomeromycotina</taxon>
        <taxon>Glomeromycetes</taxon>
        <taxon>Glomerales</taxon>
        <taxon>Glomeraceae</taxon>
        <taxon>Rhizophagus</taxon>
    </lineage>
</organism>
<dbReference type="EMBL" id="LLXL01000790">
    <property type="protein sequence ID" value="PKK68897.1"/>
    <property type="molecule type" value="Genomic_DNA"/>
</dbReference>
<proteinExistence type="predicted"/>
<name>A0A2N1N4T8_9GLOM</name>
<dbReference type="AlphaFoldDB" id="A0A2N1N4T8"/>
<evidence type="ECO:0000313" key="1">
    <source>
        <dbReference type="EMBL" id="PKK68897.1"/>
    </source>
</evidence>
<comment type="caution">
    <text evidence="1">The sequence shown here is derived from an EMBL/GenBank/DDBJ whole genome shotgun (WGS) entry which is preliminary data.</text>
</comment>
<protein>
    <submittedName>
        <fullName evidence="1">Uncharacterized protein</fullName>
    </submittedName>
</protein>